<evidence type="ECO:0000313" key="6">
    <source>
        <dbReference type="Proteomes" id="UP000290985"/>
    </source>
</evidence>
<dbReference type="KEGG" id="mcit:NCTC10181_00281"/>
<dbReference type="GO" id="GO:0032259">
    <property type="term" value="P:methylation"/>
    <property type="evidence" value="ECO:0007669"/>
    <property type="project" value="UniProtKB-KW"/>
</dbReference>
<dbReference type="Gene3D" id="3.40.50.150">
    <property type="entry name" value="Vaccinia Virus protein VP39"/>
    <property type="match status" value="1"/>
</dbReference>
<organism evidence="5 6">
    <name type="scientific">Mycoplasmopsis citelli</name>
    <dbReference type="NCBI Taxonomy" id="171281"/>
    <lineage>
        <taxon>Bacteria</taxon>
        <taxon>Bacillati</taxon>
        <taxon>Mycoplasmatota</taxon>
        <taxon>Mycoplasmoidales</taxon>
        <taxon>Metamycoplasmataceae</taxon>
        <taxon>Mycoplasmopsis</taxon>
    </lineage>
</organism>
<accession>A0A449B1G7</accession>
<evidence type="ECO:0000256" key="3">
    <source>
        <dbReference type="ARBA" id="ARBA00022691"/>
    </source>
</evidence>
<keyword evidence="3" id="KW-0949">S-adenosyl-L-methionine</keyword>
<dbReference type="GO" id="GO:0008170">
    <property type="term" value="F:N-methyltransferase activity"/>
    <property type="evidence" value="ECO:0007669"/>
    <property type="project" value="InterPro"/>
</dbReference>
<dbReference type="PRINTS" id="PR00506">
    <property type="entry name" value="D21N6MTFRASE"/>
</dbReference>
<dbReference type="Pfam" id="PF01555">
    <property type="entry name" value="N6_N4_Mtase"/>
    <property type="match status" value="1"/>
</dbReference>
<sequence length="358" mass="41884">MLKERLELAKQLLSEQGVIFISIDDNEQGYLKVLMDEIFGENNFIVNFIWEKNYASKNNNKFVSVNHDYILCYAKNKNILGKFNRLERTQKNNKLYMHDDNDGRGLYKKSDLTKKSKNKYDIKWDSKIYKCPQDSGWLYPEKKMYQLIKDNRISLPEDQNKRPALKKYLNEVSDVISLSILPYQLVGHTQEAVDKLKEVIGNNNFDTPKSVRLIKYLIKLATKNNLKVLDFYAGSGTTAQAVLELNKDENSNISYTLVTNNENNIAYDITYERIYRINYGKGFNKIDDFKWIKNNKPFYSNLNVFEIKYKNIAINSNEKLEDLLSEVNQMLQDFRVASFNISSDEILSKLRSLKAIDQ</sequence>
<keyword evidence="6" id="KW-1185">Reference proteome</keyword>
<dbReference type="InterPro" id="IPR029063">
    <property type="entry name" value="SAM-dependent_MTases_sf"/>
</dbReference>
<dbReference type="AlphaFoldDB" id="A0A449B1G7"/>
<protein>
    <submittedName>
        <fullName evidence="5">Type III restriction-modification system: methylase</fullName>
    </submittedName>
</protein>
<dbReference type="EMBL" id="LR215036">
    <property type="protein sequence ID" value="VEU74442.1"/>
    <property type="molecule type" value="Genomic_DNA"/>
</dbReference>
<name>A0A449B1G7_9BACT</name>
<feature type="domain" description="DNA methylase N-4/N-6" evidence="4">
    <location>
        <begin position="2"/>
        <end position="248"/>
    </location>
</feature>
<evidence type="ECO:0000256" key="2">
    <source>
        <dbReference type="ARBA" id="ARBA00022679"/>
    </source>
</evidence>
<keyword evidence="2" id="KW-0808">Transferase</keyword>
<dbReference type="InterPro" id="IPR002295">
    <property type="entry name" value="N4/N6-MTase_EcoPI_Mod-like"/>
</dbReference>
<dbReference type="InterPro" id="IPR002941">
    <property type="entry name" value="DNA_methylase_N4/N6"/>
</dbReference>
<evidence type="ECO:0000313" key="5">
    <source>
        <dbReference type="EMBL" id="VEU74442.1"/>
    </source>
</evidence>
<evidence type="ECO:0000256" key="1">
    <source>
        <dbReference type="ARBA" id="ARBA00022603"/>
    </source>
</evidence>
<dbReference type="SUPFAM" id="SSF53335">
    <property type="entry name" value="S-adenosyl-L-methionine-dependent methyltransferases"/>
    <property type="match status" value="1"/>
</dbReference>
<gene>
    <name evidence="5" type="ORF">NCTC10181_00281</name>
</gene>
<proteinExistence type="predicted"/>
<reference evidence="5 6" key="1">
    <citation type="submission" date="2019-01" db="EMBL/GenBank/DDBJ databases">
        <authorList>
            <consortium name="Pathogen Informatics"/>
        </authorList>
    </citation>
    <scope>NUCLEOTIDE SEQUENCE [LARGE SCALE GENOMIC DNA]</scope>
    <source>
        <strain evidence="5 6">NCTC10181</strain>
    </source>
</reference>
<evidence type="ECO:0000259" key="4">
    <source>
        <dbReference type="Pfam" id="PF01555"/>
    </source>
</evidence>
<dbReference type="GO" id="GO:0003677">
    <property type="term" value="F:DNA binding"/>
    <property type="evidence" value="ECO:0007669"/>
    <property type="project" value="InterPro"/>
</dbReference>
<keyword evidence="1 5" id="KW-0489">Methyltransferase</keyword>
<dbReference type="Proteomes" id="UP000290985">
    <property type="component" value="Chromosome"/>
</dbReference>